<feature type="transmembrane region" description="Helical" evidence="1">
    <location>
        <begin position="20"/>
        <end position="44"/>
    </location>
</feature>
<accession>A0AAV4JVK9</accession>
<evidence type="ECO:0008006" key="4">
    <source>
        <dbReference type="Google" id="ProtNLM"/>
    </source>
</evidence>
<keyword evidence="1" id="KW-0472">Membrane</keyword>
<dbReference type="EMBL" id="BMAT01014054">
    <property type="protein sequence ID" value="GFS25760.1"/>
    <property type="molecule type" value="Genomic_DNA"/>
</dbReference>
<organism evidence="2 3">
    <name type="scientific">Elysia marginata</name>
    <dbReference type="NCBI Taxonomy" id="1093978"/>
    <lineage>
        <taxon>Eukaryota</taxon>
        <taxon>Metazoa</taxon>
        <taxon>Spiralia</taxon>
        <taxon>Lophotrochozoa</taxon>
        <taxon>Mollusca</taxon>
        <taxon>Gastropoda</taxon>
        <taxon>Heterobranchia</taxon>
        <taxon>Euthyneura</taxon>
        <taxon>Panpulmonata</taxon>
        <taxon>Sacoglossa</taxon>
        <taxon>Placobranchoidea</taxon>
        <taxon>Plakobranchidae</taxon>
        <taxon>Elysia</taxon>
    </lineage>
</organism>
<gene>
    <name evidence="2" type="ORF">ElyMa_007035100</name>
</gene>
<protein>
    <recommendedName>
        <fullName evidence="4">DUF4013 domain-containing protein</fullName>
    </recommendedName>
</protein>
<keyword evidence="3" id="KW-1185">Reference proteome</keyword>
<sequence>MEYGQKLGAKNSYKSKIFGALGFFVGFIVGIVAAPIGLLFGLAYGIGRSVYKMPSACQKSYFHGFSYAVNDTFKHFSISGYKVAIIAAVTSLLLASSFIGIAGLIGGAALAGLIVIIEVPAYLSSLTTLAYTYSDKSTSIPISTPQSGSYKAAHINTTLGSTGG</sequence>
<keyword evidence="1" id="KW-0812">Transmembrane</keyword>
<comment type="caution">
    <text evidence="2">The sequence shown here is derived from an EMBL/GenBank/DDBJ whole genome shotgun (WGS) entry which is preliminary data.</text>
</comment>
<proteinExistence type="predicted"/>
<evidence type="ECO:0000313" key="3">
    <source>
        <dbReference type="Proteomes" id="UP000762676"/>
    </source>
</evidence>
<dbReference type="Proteomes" id="UP000762676">
    <property type="component" value="Unassembled WGS sequence"/>
</dbReference>
<keyword evidence="1" id="KW-1133">Transmembrane helix</keyword>
<reference evidence="2 3" key="1">
    <citation type="journal article" date="2021" name="Elife">
        <title>Chloroplast acquisition without the gene transfer in kleptoplastic sea slugs, Plakobranchus ocellatus.</title>
        <authorList>
            <person name="Maeda T."/>
            <person name="Takahashi S."/>
            <person name="Yoshida T."/>
            <person name="Shimamura S."/>
            <person name="Takaki Y."/>
            <person name="Nagai Y."/>
            <person name="Toyoda A."/>
            <person name="Suzuki Y."/>
            <person name="Arimoto A."/>
            <person name="Ishii H."/>
            <person name="Satoh N."/>
            <person name="Nishiyama T."/>
            <person name="Hasebe M."/>
            <person name="Maruyama T."/>
            <person name="Minagawa J."/>
            <person name="Obokata J."/>
            <person name="Shigenobu S."/>
        </authorList>
    </citation>
    <scope>NUCLEOTIDE SEQUENCE [LARGE SCALE GENOMIC DNA]</scope>
</reference>
<name>A0AAV4JVK9_9GAST</name>
<evidence type="ECO:0000313" key="2">
    <source>
        <dbReference type="EMBL" id="GFS25760.1"/>
    </source>
</evidence>
<dbReference type="AlphaFoldDB" id="A0AAV4JVK9"/>
<feature type="transmembrane region" description="Helical" evidence="1">
    <location>
        <begin position="111"/>
        <end position="133"/>
    </location>
</feature>
<feature type="transmembrane region" description="Helical" evidence="1">
    <location>
        <begin position="83"/>
        <end position="105"/>
    </location>
</feature>
<evidence type="ECO:0000256" key="1">
    <source>
        <dbReference type="SAM" id="Phobius"/>
    </source>
</evidence>